<dbReference type="Gene3D" id="3.40.50.150">
    <property type="entry name" value="Vaccinia Virus protein VP39"/>
    <property type="match status" value="1"/>
</dbReference>
<dbReference type="GO" id="GO:0008276">
    <property type="term" value="F:protein methyltransferase activity"/>
    <property type="evidence" value="ECO:0000318"/>
    <property type="project" value="GO_Central"/>
</dbReference>
<gene>
    <name evidence="7" type="ORF">THAPSDRAFT_9775</name>
</gene>
<dbReference type="CDD" id="cd01994">
    <property type="entry name" value="AANH_PF0828-like"/>
    <property type="match status" value="1"/>
</dbReference>
<evidence type="ECO:0000256" key="5">
    <source>
        <dbReference type="ARBA" id="ARBA00048108"/>
    </source>
</evidence>
<comment type="catalytic activity">
    <reaction evidence="5">
        <text>diphthine-[translation elongation factor 2] + NH4(+) + ATP = diphthamide-[translation elongation factor 2] + AMP + diphosphate + H(+)</text>
        <dbReference type="Rhea" id="RHEA:19753"/>
        <dbReference type="Rhea" id="RHEA-COMP:10172"/>
        <dbReference type="Rhea" id="RHEA-COMP:10174"/>
        <dbReference type="ChEBI" id="CHEBI:15378"/>
        <dbReference type="ChEBI" id="CHEBI:16692"/>
        <dbReference type="ChEBI" id="CHEBI:28938"/>
        <dbReference type="ChEBI" id="CHEBI:30616"/>
        <dbReference type="ChEBI" id="CHEBI:33019"/>
        <dbReference type="ChEBI" id="CHEBI:82696"/>
        <dbReference type="ChEBI" id="CHEBI:456215"/>
        <dbReference type="EC" id="6.3.1.14"/>
    </reaction>
</comment>
<dbReference type="PANTHER" id="PTHR14614:SF10">
    <property type="entry name" value="PROTEIN N-TERMINAL AND LYSINE N-METHYLTRANSFERASE EFM7"/>
    <property type="match status" value="1"/>
</dbReference>
<organism evidence="7 8">
    <name type="scientific">Thalassiosira pseudonana</name>
    <name type="common">Marine diatom</name>
    <name type="synonym">Cyclotella nana</name>
    <dbReference type="NCBI Taxonomy" id="35128"/>
    <lineage>
        <taxon>Eukaryota</taxon>
        <taxon>Sar</taxon>
        <taxon>Stramenopiles</taxon>
        <taxon>Ochrophyta</taxon>
        <taxon>Bacillariophyta</taxon>
        <taxon>Coscinodiscophyceae</taxon>
        <taxon>Thalassiosirophycidae</taxon>
        <taxon>Thalassiosirales</taxon>
        <taxon>Thalassiosiraceae</taxon>
        <taxon>Thalassiosira</taxon>
    </lineage>
</organism>
<dbReference type="STRING" id="35128.B8CC94"/>
<dbReference type="InterPro" id="IPR019410">
    <property type="entry name" value="Methyltransf_16"/>
</dbReference>
<dbReference type="Pfam" id="PF01902">
    <property type="entry name" value="Diphthami_syn_2"/>
    <property type="match status" value="1"/>
</dbReference>
<dbReference type="EMBL" id="CM000649">
    <property type="protein sequence ID" value="EED88728.1"/>
    <property type="molecule type" value="Genomic_DNA"/>
</dbReference>
<evidence type="ECO:0000256" key="1">
    <source>
        <dbReference type="ARBA" id="ARBA00012089"/>
    </source>
</evidence>
<evidence type="ECO:0000259" key="6">
    <source>
        <dbReference type="Pfam" id="PF01902"/>
    </source>
</evidence>
<feature type="domain" description="Diphthamide synthase" evidence="6">
    <location>
        <begin position="289"/>
        <end position="506"/>
    </location>
</feature>
<dbReference type="Gene3D" id="3.40.50.620">
    <property type="entry name" value="HUPs"/>
    <property type="match status" value="1"/>
</dbReference>
<dbReference type="Gene3D" id="3.90.1490.10">
    <property type="entry name" value="putative n-type atp pyrophosphatase, domain 2"/>
    <property type="match status" value="1"/>
</dbReference>
<evidence type="ECO:0000256" key="2">
    <source>
        <dbReference type="ARBA" id="ARBA00018426"/>
    </source>
</evidence>
<dbReference type="InterPro" id="IPR002761">
    <property type="entry name" value="Diphthami_syn_dom"/>
</dbReference>
<dbReference type="Pfam" id="PF10294">
    <property type="entry name" value="Methyltransf_16"/>
    <property type="match status" value="1"/>
</dbReference>
<dbReference type="InterPro" id="IPR029063">
    <property type="entry name" value="SAM-dependent_MTases_sf"/>
</dbReference>
<dbReference type="SUPFAM" id="SSF53335">
    <property type="entry name" value="S-adenosyl-L-methionine-dependent methyltransferases"/>
    <property type="match status" value="1"/>
</dbReference>
<proteinExistence type="predicted"/>
<dbReference type="Proteomes" id="UP000001449">
    <property type="component" value="Chromosome 14"/>
</dbReference>
<dbReference type="InParanoid" id="B8CC94"/>
<dbReference type="HOGENOM" id="CLU_511454_0_0_1"/>
<dbReference type="GO" id="GO:0017178">
    <property type="term" value="F:diphthine-ammonia ligase activity"/>
    <property type="evidence" value="ECO:0007669"/>
    <property type="project" value="UniProtKB-EC"/>
</dbReference>
<dbReference type="InterPro" id="IPR014729">
    <property type="entry name" value="Rossmann-like_a/b/a_fold"/>
</dbReference>
<keyword evidence="8" id="KW-1185">Reference proteome</keyword>
<dbReference type="KEGG" id="tps:THAPSDRAFT_9775"/>
<reference evidence="7 8" key="2">
    <citation type="journal article" date="2008" name="Nature">
        <title>The Phaeodactylum genome reveals the evolutionary history of diatom genomes.</title>
        <authorList>
            <person name="Bowler C."/>
            <person name="Allen A.E."/>
            <person name="Badger J.H."/>
            <person name="Grimwood J."/>
            <person name="Jabbari K."/>
            <person name="Kuo A."/>
            <person name="Maheswari U."/>
            <person name="Martens C."/>
            <person name="Maumus F."/>
            <person name="Otillar R.P."/>
            <person name="Rayko E."/>
            <person name="Salamov A."/>
            <person name="Vandepoele K."/>
            <person name="Beszteri B."/>
            <person name="Gruber A."/>
            <person name="Heijde M."/>
            <person name="Katinka M."/>
            <person name="Mock T."/>
            <person name="Valentin K."/>
            <person name="Verret F."/>
            <person name="Berges J.A."/>
            <person name="Brownlee C."/>
            <person name="Cadoret J.P."/>
            <person name="Chiovitti A."/>
            <person name="Choi C.J."/>
            <person name="Coesel S."/>
            <person name="De Martino A."/>
            <person name="Detter J.C."/>
            <person name="Durkin C."/>
            <person name="Falciatore A."/>
            <person name="Fournet J."/>
            <person name="Haruta M."/>
            <person name="Huysman M.J."/>
            <person name="Jenkins B.D."/>
            <person name="Jiroutova K."/>
            <person name="Jorgensen R.E."/>
            <person name="Joubert Y."/>
            <person name="Kaplan A."/>
            <person name="Kroger N."/>
            <person name="Kroth P.G."/>
            <person name="La Roche J."/>
            <person name="Lindquist E."/>
            <person name="Lommer M."/>
            <person name="Martin-Jezequel V."/>
            <person name="Lopez P.J."/>
            <person name="Lucas S."/>
            <person name="Mangogna M."/>
            <person name="McGinnis K."/>
            <person name="Medlin L.K."/>
            <person name="Montsant A."/>
            <person name="Oudot-Le Secq M.P."/>
            <person name="Napoli C."/>
            <person name="Obornik M."/>
            <person name="Parker M.S."/>
            <person name="Petit J.L."/>
            <person name="Porcel B.M."/>
            <person name="Poulsen N."/>
            <person name="Robison M."/>
            <person name="Rychlewski L."/>
            <person name="Rynearson T.A."/>
            <person name="Schmutz J."/>
            <person name="Shapiro H."/>
            <person name="Siaut M."/>
            <person name="Stanley M."/>
            <person name="Sussman M.R."/>
            <person name="Taylor A.R."/>
            <person name="Vardi A."/>
            <person name="von Dassow P."/>
            <person name="Vyverman W."/>
            <person name="Willis A."/>
            <person name="Wyrwicz L.S."/>
            <person name="Rokhsar D.S."/>
            <person name="Weissenbach J."/>
            <person name="Armbrust E.V."/>
            <person name="Green B.R."/>
            <person name="Van de Peer Y."/>
            <person name="Grigoriev I.V."/>
        </authorList>
    </citation>
    <scope>NUCLEOTIDE SEQUENCE [LARGE SCALE GENOMIC DNA]</scope>
    <source>
        <strain evidence="7 8">CCMP1335</strain>
    </source>
</reference>
<dbReference type="PaxDb" id="35128-Thaps9775"/>
<dbReference type="GeneID" id="7451215"/>
<dbReference type="eggNOG" id="ENOG502RUNE">
    <property type="taxonomic scope" value="Eukaryota"/>
</dbReference>
<evidence type="ECO:0000313" key="8">
    <source>
        <dbReference type="Proteomes" id="UP000001449"/>
    </source>
</evidence>
<dbReference type="PANTHER" id="PTHR14614">
    <property type="entry name" value="HEPATOCELLULAR CARCINOMA-ASSOCIATED ANTIGEN"/>
    <property type="match status" value="1"/>
</dbReference>
<protein>
    <recommendedName>
        <fullName evidence="2">Diphthine--ammonia ligase</fullName>
        <ecNumber evidence="1">6.3.1.14</ecNumber>
    </recommendedName>
    <alternativeName>
        <fullName evidence="3">Diphthamide synthase</fullName>
    </alternativeName>
    <alternativeName>
        <fullName evidence="4">Diphthamide synthetase</fullName>
    </alternativeName>
</protein>
<sequence length="533" mass="60745">MSDTEDEYQRHFIRSMFAKDEEDGEDDFVSQHTWTSSDGCHHLIFHLACMAPGHGSSLWNSSDCIAEHLLIPSLRSLLFGSENIEENIKWPPNRCIEFGAGAALPGLALLKQGAKKVVFTDRYVNEETFDALRLSVDKNSKQWGWSDDDAKKRVVIQGHTWGEDVDKLSLDEEAREKECKADVLIASDCIYNPAYHEALLKSASSCIDKTSGIFIVGYSFHMNVPPSQVLNFFDIGTMLDFEVISEFKKDYDGQRGIETDKKRGAVYVKVLAHKDSIHCQSVHQPPEITAISWTGGKDCNLALLYAHHNPSLDVRYLITFRPEGKPFRAHPLKFMEAQSESLCLELLHCIIPEGTTDYMQVYVDKLREVRDKYGIKVIVTGDMDLVGKMEWNWIERCCEQSGGGMRAYLPLWNKDRSECLEELLMEGFDIVYSCVKAPFFDGSWINRSLDRDAFDEMKAIVDRGLSDEEVERGVKPLDLCGERGEYHTMCIDGPLYNKRVVVEVNREPLREDLKTNWQGNIHNADSIWMISLK</sequence>
<reference evidence="7 8" key="1">
    <citation type="journal article" date="2004" name="Science">
        <title>The genome of the diatom Thalassiosira pseudonana: ecology, evolution, and metabolism.</title>
        <authorList>
            <person name="Armbrust E.V."/>
            <person name="Berges J.A."/>
            <person name="Bowler C."/>
            <person name="Green B.R."/>
            <person name="Martinez D."/>
            <person name="Putnam N.H."/>
            <person name="Zhou S."/>
            <person name="Allen A.E."/>
            <person name="Apt K.E."/>
            <person name="Bechner M."/>
            <person name="Brzezinski M.A."/>
            <person name="Chaal B.K."/>
            <person name="Chiovitti A."/>
            <person name="Davis A.K."/>
            <person name="Demarest M.S."/>
            <person name="Detter J.C."/>
            <person name="Glavina T."/>
            <person name="Goodstein D."/>
            <person name="Hadi M.Z."/>
            <person name="Hellsten U."/>
            <person name="Hildebrand M."/>
            <person name="Jenkins B.D."/>
            <person name="Jurka J."/>
            <person name="Kapitonov V.V."/>
            <person name="Kroger N."/>
            <person name="Lau W.W."/>
            <person name="Lane T.W."/>
            <person name="Larimer F.W."/>
            <person name="Lippmeier J.C."/>
            <person name="Lucas S."/>
            <person name="Medina M."/>
            <person name="Montsant A."/>
            <person name="Obornik M."/>
            <person name="Parker M.S."/>
            <person name="Palenik B."/>
            <person name="Pazour G.J."/>
            <person name="Richardson P.M."/>
            <person name="Rynearson T.A."/>
            <person name="Saito M.A."/>
            <person name="Schwartz D.C."/>
            <person name="Thamatrakoln K."/>
            <person name="Valentin K."/>
            <person name="Vardi A."/>
            <person name="Wilkerson F.P."/>
            <person name="Rokhsar D.S."/>
        </authorList>
    </citation>
    <scope>NUCLEOTIDE SEQUENCE [LARGE SCALE GENOMIC DNA]</scope>
    <source>
        <strain evidence="7 8">CCMP1335</strain>
    </source>
</reference>
<name>B8CC94_THAPS</name>
<evidence type="ECO:0000256" key="4">
    <source>
        <dbReference type="ARBA" id="ARBA00031552"/>
    </source>
</evidence>
<evidence type="ECO:0000256" key="3">
    <source>
        <dbReference type="ARBA" id="ARBA00029814"/>
    </source>
</evidence>
<dbReference type="AlphaFoldDB" id="B8CC94"/>
<dbReference type="RefSeq" id="XP_002293719.1">
    <property type="nucleotide sequence ID" value="XM_002293683.1"/>
</dbReference>
<evidence type="ECO:0000313" key="7">
    <source>
        <dbReference type="EMBL" id="EED88728.1"/>
    </source>
</evidence>
<accession>B8CC94</accession>
<dbReference type="SUPFAM" id="SSF52402">
    <property type="entry name" value="Adenine nucleotide alpha hydrolases-like"/>
    <property type="match status" value="1"/>
</dbReference>
<dbReference type="EC" id="6.3.1.14" evidence="1"/>